<evidence type="ECO:0000313" key="2">
    <source>
        <dbReference type="Proteomes" id="UP000249739"/>
    </source>
</evidence>
<dbReference type="Proteomes" id="UP000249739">
    <property type="component" value="Unassembled WGS sequence"/>
</dbReference>
<evidence type="ECO:0000313" key="1">
    <source>
        <dbReference type="EMBL" id="PZP57203.1"/>
    </source>
</evidence>
<comment type="caution">
    <text evidence="1">The sequence shown here is derived from an EMBL/GenBank/DDBJ whole genome shotgun (WGS) entry which is preliminary data.</text>
</comment>
<name>A0A2W5FQF6_9BACT</name>
<proteinExistence type="predicted"/>
<accession>A0A2W5FQF6</accession>
<organism evidence="1 2">
    <name type="scientific">Micavibrio aeruginosavorus</name>
    <dbReference type="NCBI Taxonomy" id="349221"/>
    <lineage>
        <taxon>Bacteria</taxon>
        <taxon>Pseudomonadati</taxon>
        <taxon>Bdellovibrionota</taxon>
        <taxon>Bdellovibrionia</taxon>
        <taxon>Bdellovibrionales</taxon>
        <taxon>Pseudobdellovibrionaceae</taxon>
        <taxon>Micavibrio</taxon>
    </lineage>
</organism>
<dbReference type="AlphaFoldDB" id="A0A2W5FQF6"/>
<feature type="non-terminal residue" evidence="1">
    <location>
        <position position="315"/>
    </location>
</feature>
<protein>
    <submittedName>
        <fullName evidence="1">Uncharacterized protein</fullName>
    </submittedName>
</protein>
<sequence length="315" mass="33838">MLVRKGSEFQKPAARATPGFEEKIAVAIARDASVREERERASRVTASPKVLSEAEDLSFIGLEGIFKPGAPIIAATKKFFVGTNPEPLAKTAIDGKTTLVLAPPSREVQYINIAHIPGGNATLSNSLTAIVIPNSKQYLQPTRLENCVSFLNNMLITAATSPAAKKISQTVKEKGPAAAKVASDIAVYKVAPKVVDATYWAAEKSATPTFQKWAKRLSPIFALMATSSIDQNLDKTSPESAIYIAAMGKENAAATITIDMSAVPLSYCSKDSPMLVEGILSTFRLTDSDTCRRVLQAVPKVSENFTTYNKNISIK</sequence>
<gene>
    <name evidence="1" type="ORF">DI586_01020</name>
</gene>
<reference evidence="1 2" key="1">
    <citation type="submission" date="2017-08" db="EMBL/GenBank/DDBJ databases">
        <title>Infants hospitalized years apart are colonized by the same room-sourced microbial strains.</title>
        <authorList>
            <person name="Brooks B."/>
            <person name="Olm M.R."/>
            <person name="Firek B.A."/>
            <person name="Baker R."/>
            <person name="Thomas B.C."/>
            <person name="Morowitz M.J."/>
            <person name="Banfield J.F."/>
        </authorList>
    </citation>
    <scope>NUCLEOTIDE SEQUENCE [LARGE SCALE GENOMIC DNA]</scope>
    <source>
        <strain evidence="1">S2_006_000_R2_64</strain>
    </source>
</reference>
<dbReference type="EMBL" id="QFOT01000005">
    <property type="protein sequence ID" value="PZP57203.1"/>
    <property type="molecule type" value="Genomic_DNA"/>
</dbReference>